<gene>
    <name evidence="2" type="ORF">OFAG_02188</name>
</gene>
<feature type="compositionally biased region" description="Basic and acidic residues" evidence="1">
    <location>
        <begin position="100"/>
        <end position="127"/>
    </location>
</feature>
<sequence>MPGLPVLQNRLTPDSSGEKPGKNRGKKTGNPALGREKSLVTWLKNRLQTVYQAFLRERVTENTGRKSSPVYPETGSAVLCARCEARPSPVSGRTAALPAKGREPKQARFRNEWHNAGTRDEKTGFPP</sequence>
<accession>T5LPX2</accession>
<proteinExistence type="predicted"/>
<dbReference type="Proteomes" id="UP000003973">
    <property type="component" value="Unassembled WGS sequence"/>
</dbReference>
<comment type="caution">
    <text evidence="2">The sequence shown here is derived from an EMBL/GenBank/DDBJ whole genome shotgun (WGS) entry which is preliminary data.</text>
</comment>
<evidence type="ECO:0000256" key="1">
    <source>
        <dbReference type="SAM" id="MobiDB-lite"/>
    </source>
</evidence>
<dbReference type="AlphaFoldDB" id="T5LPX2"/>
<evidence type="ECO:0000313" key="3">
    <source>
        <dbReference type="Proteomes" id="UP000003973"/>
    </source>
</evidence>
<dbReference type="HOGENOM" id="CLU_1968351_0_0_4"/>
<feature type="region of interest" description="Disordered" evidence="1">
    <location>
        <begin position="1"/>
        <end position="36"/>
    </location>
</feature>
<name>T5LPX2_9BURK</name>
<reference evidence="2" key="1">
    <citation type="submission" date="2011-10" db="EMBL/GenBank/DDBJ databases">
        <title>The Genome Sequence of Oxalobacter formigenes HOxBLS.</title>
        <authorList>
            <consortium name="The Broad Institute Genome Sequencing Platform"/>
            <person name="Earl A."/>
            <person name="Ward D."/>
            <person name="Feldgarden M."/>
            <person name="Gevers D."/>
            <person name="Allison M.J."/>
            <person name="Humphrey S."/>
            <person name="Young S.K."/>
            <person name="Zeng Q."/>
            <person name="Gargeya S."/>
            <person name="Fitzgerald M."/>
            <person name="Haas B."/>
            <person name="Abouelleil A."/>
            <person name="Alvarado L."/>
            <person name="Arachchi H.M."/>
            <person name="Berlin A."/>
            <person name="Brown A."/>
            <person name="Chapman S.B."/>
            <person name="Chen Z."/>
            <person name="Dunbar C."/>
            <person name="Freedman E."/>
            <person name="Gearin G."/>
            <person name="Goldberg J."/>
            <person name="Griggs A."/>
            <person name="Gujja S."/>
            <person name="Heiman D."/>
            <person name="Howarth C."/>
            <person name="Larson L."/>
            <person name="Lui A."/>
            <person name="MacDonald P.J.P."/>
            <person name="Montmayeur A."/>
            <person name="Murphy C."/>
            <person name="Neiman D."/>
            <person name="Pearson M."/>
            <person name="Priest M."/>
            <person name="Roberts A."/>
            <person name="Saif S."/>
            <person name="Shea T."/>
            <person name="Shenoy N."/>
            <person name="Sisk P."/>
            <person name="Stolte C."/>
            <person name="Sykes S."/>
            <person name="Wortman J."/>
            <person name="Nusbaum C."/>
            <person name="Birren B."/>
        </authorList>
    </citation>
    <scope>NUCLEOTIDE SEQUENCE [LARGE SCALE GENOMIC DNA]</scope>
    <source>
        <strain evidence="2">HOxBLS</strain>
    </source>
</reference>
<protein>
    <submittedName>
        <fullName evidence="2">Uncharacterized protein</fullName>
    </submittedName>
</protein>
<organism evidence="2 3">
    <name type="scientific">Oxalobacter paraformigenes</name>
    <dbReference type="NCBI Taxonomy" id="556268"/>
    <lineage>
        <taxon>Bacteria</taxon>
        <taxon>Pseudomonadati</taxon>
        <taxon>Pseudomonadota</taxon>
        <taxon>Betaproteobacteria</taxon>
        <taxon>Burkholderiales</taxon>
        <taxon>Oxalobacteraceae</taxon>
        <taxon>Oxalobacter</taxon>
    </lineage>
</organism>
<feature type="region of interest" description="Disordered" evidence="1">
    <location>
        <begin position="88"/>
        <end position="127"/>
    </location>
</feature>
<dbReference type="EMBL" id="ACDP02000011">
    <property type="protein sequence ID" value="EQM95267.1"/>
    <property type="molecule type" value="Genomic_DNA"/>
</dbReference>
<evidence type="ECO:0000313" key="2">
    <source>
        <dbReference type="EMBL" id="EQM95267.1"/>
    </source>
</evidence>
<keyword evidence="3" id="KW-1185">Reference proteome</keyword>